<evidence type="ECO:0000256" key="4">
    <source>
        <dbReference type="ARBA" id="ARBA00022692"/>
    </source>
</evidence>
<name>A0ABV2GH89_9HYPH</name>
<proteinExistence type="inferred from homology"/>
<dbReference type="PANTHER" id="PTHR23028">
    <property type="entry name" value="ACETYLTRANSFERASE"/>
    <property type="match status" value="1"/>
</dbReference>
<accession>A0ABV2GH89</accession>
<comment type="caution">
    <text evidence="9">The sequence shown here is derived from an EMBL/GenBank/DDBJ whole genome shotgun (WGS) entry which is preliminary data.</text>
</comment>
<organism evidence="9 10">
    <name type="scientific">Mesorhizobium robiniae</name>
    <dbReference type="NCBI Taxonomy" id="559315"/>
    <lineage>
        <taxon>Bacteria</taxon>
        <taxon>Pseudomonadati</taxon>
        <taxon>Pseudomonadota</taxon>
        <taxon>Alphaproteobacteria</taxon>
        <taxon>Hyphomicrobiales</taxon>
        <taxon>Phyllobacteriaceae</taxon>
        <taxon>Mesorhizobium</taxon>
    </lineage>
</organism>
<keyword evidence="4 7" id="KW-0812">Transmembrane</keyword>
<comment type="subcellular location">
    <subcellularLocation>
        <location evidence="1">Membrane</location>
        <topology evidence="1">Multi-pass membrane protein</topology>
    </subcellularLocation>
</comment>
<feature type="transmembrane region" description="Helical" evidence="7">
    <location>
        <begin position="12"/>
        <end position="44"/>
    </location>
</feature>
<protein>
    <submittedName>
        <fullName evidence="9">Peptidoglycan/LPS O-acetylase OafA/YrhL</fullName>
    </submittedName>
</protein>
<evidence type="ECO:0000256" key="5">
    <source>
        <dbReference type="ARBA" id="ARBA00022836"/>
    </source>
</evidence>
<evidence type="ECO:0000259" key="8">
    <source>
        <dbReference type="Pfam" id="PF01757"/>
    </source>
</evidence>
<dbReference type="Pfam" id="PF01757">
    <property type="entry name" value="Acyl_transf_3"/>
    <property type="match status" value="1"/>
</dbReference>
<evidence type="ECO:0000256" key="6">
    <source>
        <dbReference type="ARBA" id="ARBA00023136"/>
    </source>
</evidence>
<keyword evidence="6 7" id="KW-0472">Membrane</keyword>
<dbReference type="EMBL" id="JBEPMC010000001">
    <property type="protein sequence ID" value="MET3577639.1"/>
    <property type="molecule type" value="Genomic_DNA"/>
</dbReference>
<evidence type="ECO:0000256" key="7">
    <source>
        <dbReference type="SAM" id="Phobius"/>
    </source>
</evidence>
<keyword evidence="3" id="KW-0602">Photosynthesis</keyword>
<gene>
    <name evidence="9" type="ORF">ABID19_000654</name>
</gene>
<feature type="transmembrane region" description="Helical" evidence="7">
    <location>
        <begin position="50"/>
        <end position="69"/>
    </location>
</feature>
<evidence type="ECO:0000256" key="1">
    <source>
        <dbReference type="ARBA" id="ARBA00004141"/>
    </source>
</evidence>
<feature type="transmembrane region" description="Helical" evidence="7">
    <location>
        <begin position="81"/>
        <end position="102"/>
    </location>
</feature>
<dbReference type="Proteomes" id="UP001549204">
    <property type="component" value="Unassembled WGS sequence"/>
</dbReference>
<dbReference type="InterPro" id="IPR002656">
    <property type="entry name" value="Acyl_transf_3_dom"/>
</dbReference>
<keyword evidence="10" id="KW-1185">Reference proteome</keyword>
<reference evidence="9 10" key="1">
    <citation type="submission" date="2024-06" db="EMBL/GenBank/DDBJ databases">
        <title>Genomic Encyclopedia of Type Strains, Phase IV (KMG-IV): sequencing the most valuable type-strain genomes for metagenomic binning, comparative biology and taxonomic classification.</title>
        <authorList>
            <person name="Goeker M."/>
        </authorList>
    </citation>
    <scope>NUCLEOTIDE SEQUENCE [LARGE SCALE GENOMIC DNA]</scope>
    <source>
        <strain evidence="9 10">DSM 100022</strain>
    </source>
</reference>
<feature type="transmembrane region" description="Helical" evidence="7">
    <location>
        <begin position="169"/>
        <end position="190"/>
    </location>
</feature>
<feature type="transmembrane region" description="Helical" evidence="7">
    <location>
        <begin position="108"/>
        <end position="132"/>
    </location>
</feature>
<evidence type="ECO:0000256" key="3">
    <source>
        <dbReference type="ARBA" id="ARBA00022531"/>
    </source>
</evidence>
<keyword evidence="7" id="KW-1133">Transmembrane helix</keyword>
<feature type="transmembrane region" description="Helical" evidence="7">
    <location>
        <begin position="144"/>
        <end position="163"/>
    </location>
</feature>
<evidence type="ECO:0000256" key="2">
    <source>
        <dbReference type="ARBA" id="ARBA00006458"/>
    </source>
</evidence>
<dbReference type="InterPro" id="IPR050879">
    <property type="entry name" value="Acyltransferase_3"/>
</dbReference>
<evidence type="ECO:0000313" key="10">
    <source>
        <dbReference type="Proteomes" id="UP001549204"/>
    </source>
</evidence>
<feature type="domain" description="Acyltransferase 3" evidence="8">
    <location>
        <begin position="3"/>
        <end position="186"/>
    </location>
</feature>
<sequence length="210" mass="22265">MGWTLNLEILFYILFAATMGFGTLTQMATIGVVFAIAVAARIVFKPAADAVLFFYTTPILFEFLAGMALGHLVGRLARLPAFLGASAVVFGIVSMLVMVLGFNLPRTLAQGIPALILVAGCITLESYFRAFAPRGLARLGDASYSLYLTHPIVLLATAPVVASVNVSPWIAGTVVVAACIAVSLASYSFIEKPLLAISRMSLSAYQVRAQ</sequence>
<keyword evidence="5" id="KW-0603">Photosystem I</keyword>
<dbReference type="InterPro" id="IPR000549">
    <property type="entry name" value="PSI_PsaG/PsaK"/>
</dbReference>
<evidence type="ECO:0000313" key="9">
    <source>
        <dbReference type="EMBL" id="MET3577639.1"/>
    </source>
</evidence>
<dbReference type="PANTHER" id="PTHR23028:SF53">
    <property type="entry name" value="ACYL_TRANSF_3 DOMAIN-CONTAINING PROTEIN"/>
    <property type="match status" value="1"/>
</dbReference>
<comment type="similarity">
    <text evidence="2">Belongs to the PsaG/PsaK family.</text>
</comment>
<dbReference type="PROSITE" id="PS01026">
    <property type="entry name" value="PHOTOSYSTEM_I_PSAGK"/>
    <property type="match status" value="1"/>
</dbReference>